<feature type="transmembrane region" description="Helical" evidence="1">
    <location>
        <begin position="45"/>
        <end position="64"/>
    </location>
</feature>
<keyword evidence="1" id="KW-0812">Transmembrane</keyword>
<dbReference type="EMBL" id="JAPDDT010000002">
    <property type="protein sequence ID" value="MCW1922180.1"/>
    <property type="molecule type" value="Genomic_DNA"/>
</dbReference>
<keyword evidence="1" id="KW-1133">Transmembrane helix</keyword>
<sequence>MKADPVVRCADDLRAVYPKPSFWLGLAFIAVFLVFQLIAEWLDWQWLRVVPFVLFLIFVLPVVMRLQRDYQRVINALECPHCGQAAGKTFTKQGILHLRCQHCGKETRTDSLVLYQGPPTKI</sequence>
<organism evidence="2 3">
    <name type="scientific">Luteolibacter arcticus</name>
    <dbReference type="NCBI Taxonomy" id="1581411"/>
    <lineage>
        <taxon>Bacteria</taxon>
        <taxon>Pseudomonadati</taxon>
        <taxon>Verrucomicrobiota</taxon>
        <taxon>Verrucomicrobiia</taxon>
        <taxon>Verrucomicrobiales</taxon>
        <taxon>Verrucomicrobiaceae</taxon>
        <taxon>Luteolibacter</taxon>
    </lineage>
</organism>
<evidence type="ECO:0000313" key="2">
    <source>
        <dbReference type="EMBL" id="MCW1922180.1"/>
    </source>
</evidence>
<proteinExistence type="predicted"/>
<evidence type="ECO:0000313" key="3">
    <source>
        <dbReference type="Proteomes" id="UP001320876"/>
    </source>
</evidence>
<keyword evidence="3" id="KW-1185">Reference proteome</keyword>
<keyword evidence="1" id="KW-0472">Membrane</keyword>
<evidence type="ECO:0008006" key="4">
    <source>
        <dbReference type="Google" id="ProtNLM"/>
    </source>
</evidence>
<evidence type="ECO:0000256" key="1">
    <source>
        <dbReference type="SAM" id="Phobius"/>
    </source>
</evidence>
<gene>
    <name evidence="2" type="ORF">OKA05_06425</name>
</gene>
<dbReference type="RefSeq" id="WP_264486290.1">
    <property type="nucleotide sequence ID" value="NZ_JAPDDT010000002.1"/>
</dbReference>
<reference evidence="2 3" key="1">
    <citation type="submission" date="2022-10" db="EMBL/GenBank/DDBJ databases">
        <title>Luteolibacter arcticus strain CCTCC AB 2014275, whole genome shotgun sequencing project.</title>
        <authorList>
            <person name="Zhao G."/>
            <person name="Shen L."/>
        </authorList>
    </citation>
    <scope>NUCLEOTIDE SEQUENCE [LARGE SCALE GENOMIC DNA]</scope>
    <source>
        <strain evidence="2 3">CCTCC AB 2014275</strain>
    </source>
</reference>
<protein>
    <recommendedName>
        <fullName evidence="4">C2H2-type domain-containing protein</fullName>
    </recommendedName>
</protein>
<accession>A0ABT3GEY9</accession>
<name>A0ABT3GEY9_9BACT</name>
<dbReference type="Proteomes" id="UP001320876">
    <property type="component" value="Unassembled WGS sequence"/>
</dbReference>
<feature type="transmembrane region" description="Helical" evidence="1">
    <location>
        <begin position="21"/>
        <end position="39"/>
    </location>
</feature>
<comment type="caution">
    <text evidence="2">The sequence shown here is derived from an EMBL/GenBank/DDBJ whole genome shotgun (WGS) entry which is preliminary data.</text>
</comment>